<protein>
    <submittedName>
        <fullName evidence="2">Acyltransferase 3 domain-containing protein</fullName>
    </submittedName>
</protein>
<reference evidence="2" key="1">
    <citation type="submission" date="2022-11" db="UniProtKB">
        <authorList>
            <consortium name="WormBaseParasite"/>
        </authorList>
    </citation>
    <scope>IDENTIFICATION</scope>
</reference>
<evidence type="ECO:0000313" key="2">
    <source>
        <dbReference type="WBParaSite" id="JU765_v2.g3593.t1"/>
    </source>
</evidence>
<accession>A0AC34R5K5</accession>
<dbReference type="WBParaSite" id="JU765_v2.g3593.t1">
    <property type="protein sequence ID" value="JU765_v2.g3593.t1"/>
    <property type="gene ID" value="JU765_v2.g3593"/>
</dbReference>
<evidence type="ECO:0000313" key="1">
    <source>
        <dbReference type="Proteomes" id="UP000887576"/>
    </source>
</evidence>
<name>A0AC34R5K5_9BILA</name>
<organism evidence="1 2">
    <name type="scientific">Panagrolaimus sp. JU765</name>
    <dbReference type="NCBI Taxonomy" id="591449"/>
    <lineage>
        <taxon>Eukaryota</taxon>
        <taxon>Metazoa</taxon>
        <taxon>Ecdysozoa</taxon>
        <taxon>Nematoda</taxon>
        <taxon>Chromadorea</taxon>
        <taxon>Rhabditida</taxon>
        <taxon>Tylenchina</taxon>
        <taxon>Panagrolaimomorpha</taxon>
        <taxon>Panagrolaimoidea</taxon>
        <taxon>Panagrolaimidae</taxon>
        <taxon>Panagrolaimus</taxon>
    </lineage>
</organism>
<sequence length="137" mass="15829">MVQKLDELQWCRGLAILAVLCYHLWPSFFPNGFLGVDVFFVISGFIICANFEHLLQQNSFFPSLQTFYARRIKRIFPNYFLVLFLVVVAGPLIFLEADQQVLQKDAKWAAAFATNIQIIDEDGSYYRLTSAFKPLLH</sequence>
<dbReference type="Proteomes" id="UP000887576">
    <property type="component" value="Unplaced"/>
</dbReference>
<proteinExistence type="predicted"/>